<evidence type="ECO:0000256" key="1">
    <source>
        <dbReference type="ARBA" id="ARBA00004418"/>
    </source>
</evidence>
<dbReference type="InterPro" id="IPR001188">
    <property type="entry name" value="Sperm_putr-bd"/>
</dbReference>
<dbReference type="PANTHER" id="PTHR30222:SF2">
    <property type="entry name" value="ABC TRANSPORTER SUBSTRATE-BINDING PROTEIN"/>
    <property type="match status" value="1"/>
</dbReference>
<name>A0ABU0J9L5_9HYPH</name>
<protein>
    <submittedName>
        <fullName evidence="6">Spermidine/putrescine transport system substrate-binding protein</fullName>
    </submittedName>
</protein>
<dbReference type="RefSeq" id="WP_307273011.1">
    <property type="nucleotide sequence ID" value="NZ_JAUSVX010000004.1"/>
</dbReference>
<organism evidence="6 7">
    <name type="scientific">Labrys wisconsinensis</name>
    <dbReference type="NCBI Taxonomy" id="425677"/>
    <lineage>
        <taxon>Bacteria</taxon>
        <taxon>Pseudomonadati</taxon>
        <taxon>Pseudomonadota</taxon>
        <taxon>Alphaproteobacteria</taxon>
        <taxon>Hyphomicrobiales</taxon>
        <taxon>Xanthobacteraceae</taxon>
        <taxon>Labrys</taxon>
    </lineage>
</organism>
<comment type="subcellular location">
    <subcellularLocation>
        <location evidence="1">Periplasm</location>
    </subcellularLocation>
</comment>
<evidence type="ECO:0000256" key="2">
    <source>
        <dbReference type="ARBA" id="ARBA00022448"/>
    </source>
</evidence>
<dbReference type="Gene3D" id="3.40.190.10">
    <property type="entry name" value="Periplasmic binding protein-like II"/>
    <property type="match status" value="2"/>
</dbReference>
<accession>A0ABU0J9L5</accession>
<dbReference type="InterPro" id="IPR006059">
    <property type="entry name" value="SBP"/>
</dbReference>
<evidence type="ECO:0000313" key="7">
    <source>
        <dbReference type="Proteomes" id="UP001242480"/>
    </source>
</evidence>
<feature type="chain" id="PRO_5047021598" evidence="5">
    <location>
        <begin position="26"/>
        <end position="353"/>
    </location>
</feature>
<keyword evidence="2" id="KW-0813">Transport</keyword>
<comment type="caution">
    <text evidence="6">The sequence shown here is derived from an EMBL/GenBank/DDBJ whole genome shotgun (WGS) entry which is preliminary data.</text>
</comment>
<dbReference type="PRINTS" id="PR00909">
    <property type="entry name" value="SPERMDNBNDNG"/>
</dbReference>
<keyword evidence="7" id="KW-1185">Reference proteome</keyword>
<dbReference type="SUPFAM" id="SSF53850">
    <property type="entry name" value="Periplasmic binding protein-like II"/>
    <property type="match status" value="1"/>
</dbReference>
<evidence type="ECO:0000256" key="4">
    <source>
        <dbReference type="ARBA" id="ARBA00022764"/>
    </source>
</evidence>
<dbReference type="Proteomes" id="UP001242480">
    <property type="component" value="Unassembled WGS sequence"/>
</dbReference>
<dbReference type="Pfam" id="PF13416">
    <property type="entry name" value="SBP_bac_8"/>
    <property type="match status" value="1"/>
</dbReference>
<dbReference type="EMBL" id="JAUSVX010000004">
    <property type="protein sequence ID" value="MDQ0469862.1"/>
    <property type="molecule type" value="Genomic_DNA"/>
</dbReference>
<evidence type="ECO:0000313" key="6">
    <source>
        <dbReference type="EMBL" id="MDQ0469862.1"/>
    </source>
</evidence>
<sequence>MKGHRTLLAAALGAGLAASTGAAFAAEIKVLNWNGYGTDEKFAVEEFEKKTGIKVVHDYFTSEQEMLTKLRTSPGAYDVVLVNSTYLNQARGEGLVQTIDPAKITNLPDVNPTLTKDPSVTVEGKLWGVPWVWGSTSFSYNTDTIKDDITSINALWDPKYAGRIAFRDDALLAVELAAIALGQDINNPSDMPAIKKKLLELKPQIRSFWASEDEWMKGFAAKSFDIGVIWAGGAARAVKKFKLPSKFVLPQEGAVGWFDTLTIAANAPNPDGAAKFIDYMISPDFYVRWDTQTGAAVSANTKAVAALPADAFNRVVMGAPEVAGRLKFMQPMPDDKRQEIQELWAEVKTDFAQ</sequence>
<evidence type="ECO:0000256" key="3">
    <source>
        <dbReference type="ARBA" id="ARBA00022729"/>
    </source>
</evidence>
<reference evidence="6 7" key="1">
    <citation type="submission" date="2023-07" db="EMBL/GenBank/DDBJ databases">
        <title>Genomic Encyclopedia of Type Strains, Phase IV (KMG-IV): sequencing the most valuable type-strain genomes for metagenomic binning, comparative biology and taxonomic classification.</title>
        <authorList>
            <person name="Goeker M."/>
        </authorList>
    </citation>
    <scope>NUCLEOTIDE SEQUENCE [LARGE SCALE GENOMIC DNA]</scope>
    <source>
        <strain evidence="6 7">DSM 19619</strain>
    </source>
</reference>
<proteinExistence type="predicted"/>
<keyword evidence="3 5" id="KW-0732">Signal</keyword>
<evidence type="ECO:0000256" key="5">
    <source>
        <dbReference type="SAM" id="SignalP"/>
    </source>
</evidence>
<keyword evidence="4" id="KW-0574">Periplasm</keyword>
<gene>
    <name evidence="6" type="ORF">QO011_002878</name>
</gene>
<dbReference type="PANTHER" id="PTHR30222">
    <property type="entry name" value="SPERMIDINE/PUTRESCINE-BINDING PERIPLASMIC PROTEIN"/>
    <property type="match status" value="1"/>
</dbReference>
<feature type="signal peptide" evidence="5">
    <location>
        <begin position="1"/>
        <end position="25"/>
    </location>
</feature>